<evidence type="ECO:0000313" key="2">
    <source>
        <dbReference type="Proteomes" id="UP001168528"/>
    </source>
</evidence>
<dbReference type="InterPro" id="IPR036866">
    <property type="entry name" value="RibonucZ/Hydroxyglut_hydro"/>
</dbReference>
<proteinExistence type="predicted"/>
<keyword evidence="2" id="KW-1185">Reference proteome</keyword>
<reference evidence="1" key="1">
    <citation type="submission" date="2023-07" db="EMBL/GenBank/DDBJ databases">
        <title>The genome sequence of Rhodocytophaga aerolata KACC 12507.</title>
        <authorList>
            <person name="Zhang X."/>
        </authorList>
    </citation>
    <scope>NUCLEOTIDE SEQUENCE</scope>
    <source>
        <strain evidence="1">KACC 12507</strain>
    </source>
</reference>
<dbReference type="EC" id="3.1.-.-" evidence="1"/>
<dbReference type="GO" id="GO:0016874">
    <property type="term" value="F:ligase activity"/>
    <property type="evidence" value="ECO:0007669"/>
    <property type="project" value="UniProtKB-KW"/>
</dbReference>
<keyword evidence="1" id="KW-0540">Nuclease</keyword>
<protein>
    <submittedName>
        <fullName evidence="1">Ligase-associated DNA damage response exonuclease</fullName>
        <ecNumber evidence="1">3.1.-.-</ecNumber>
    </submittedName>
</protein>
<dbReference type="Proteomes" id="UP001168528">
    <property type="component" value="Unassembled WGS sequence"/>
</dbReference>
<comment type="caution">
    <text evidence="1">The sequence shown here is derived from an EMBL/GenBank/DDBJ whole genome shotgun (WGS) entry which is preliminary data.</text>
</comment>
<keyword evidence="1" id="KW-0269">Exonuclease</keyword>
<dbReference type="EMBL" id="JAUKPO010000014">
    <property type="protein sequence ID" value="MDO1448897.1"/>
    <property type="molecule type" value="Genomic_DNA"/>
</dbReference>
<accession>A0ABT8R9Z2</accession>
<evidence type="ECO:0000313" key="1">
    <source>
        <dbReference type="EMBL" id="MDO1448897.1"/>
    </source>
</evidence>
<sequence>MARKNLLEFTPKGIYCQQADIYIDPWQPVNKAILTHAHGDHARRGSNYYLAHHTSAHVLRLRLGEDINLETIAYNEPIYIHGVKVTLHPAGHIVGSAQIRLEYEGEVWVASGDYKTEPDFISQPFEPVKCHTFITESTFGLPVYQWKPQPQIMNEINQWWEDNQNQDKVSVVFAYSLGKAQRILCNLNHELGKIFVHGAIWNTNEALKKDGLHIPATIRVNRELAKDEYRGGIVIAPPSALATPWLKKFQPYATAAASGWMTLRGAKRRKALDRGFVLSDHADWNGLTSAIDATGAQRVYVTHGYKSAFARYLNERGIEAYEAETLFEGESIDNVPVEGED</sequence>
<dbReference type="RefSeq" id="WP_302039696.1">
    <property type="nucleotide sequence ID" value="NZ_JAUKPO010000014.1"/>
</dbReference>
<dbReference type="PANTHER" id="PTHR11203:SF49">
    <property type="entry name" value="BLL1145 PROTEIN"/>
    <property type="match status" value="1"/>
</dbReference>
<dbReference type="SUPFAM" id="SSF56281">
    <property type="entry name" value="Metallo-hydrolase/oxidoreductase"/>
    <property type="match status" value="1"/>
</dbReference>
<dbReference type="NCBIfam" id="TIGR04122">
    <property type="entry name" value="Xnuc_lig_assoc"/>
    <property type="match status" value="1"/>
</dbReference>
<dbReference type="PANTHER" id="PTHR11203">
    <property type="entry name" value="CLEAVAGE AND POLYADENYLATION SPECIFICITY FACTOR FAMILY MEMBER"/>
    <property type="match status" value="1"/>
</dbReference>
<dbReference type="Gene3D" id="3.60.15.10">
    <property type="entry name" value="Ribonuclease Z/Hydroxyacylglutathione hydrolase-like"/>
    <property type="match status" value="1"/>
</dbReference>
<organism evidence="1 2">
    <name type="scientific">Rhodocytophaga aerolata</name>
    <dbReference type="NCBI Taxonomy" id="455078"/>
    <lineage>
        <taxon>Bacteria</taxon>
        <taxon>Pseudomonadati</taxon>
        <taxon>Bacteroidota</taxon>
        <taxon>Cytophagia</taxon>
        <taxon>Cytophagales</taxon>
        <taxon>Rhodocytophagaceae</taxon>
        <taxon>Rhodocytophaga</taxon>
    </lineage>
</organism>
<dbReference type="InterPro" id="IPR026360">
    <property type="entry name" value="Xnuc_lig_assoc"/>
</dbReference>
<name>A0ABT8R9Z2_9BACT</name>
<gene>
    <name evidence="1" type="ORF">Q0590_21645</name>
</gene>
<keyword evidence="1" id="KW-0378">Hydrolase</keyword>
<dbReference type="GO" id="GO:0004527">
    <property type="term" value="F:exonuclease activity"/>
    <property type="evidence" value="ECO:0007669"/>
    <property type="project" value="UniProtKB-KW"/>
</dbReference>
<dbReference type="InterPro" id="IPR050698">
    <property type="entry name" value="MBL"/>
</dbReference>
<keyword evidence="1" id="KW-0436">Ligase</keyword>